<dbReference type="EMBL" id="JACBZR010000001">
    <property type="protein sequence ID" value="NYI77914.1"/>
    <property type="molecule type" value="Genomic_DNA"/>
</dbReference>
<reference evidence="3 4" key="1">
    <citation type="submission" date="2020-07" db="EMBL/GenBank/DDBJ databases">
        <title>Sequencing the genomes of 1000 actinobacteria strains.</title>
        <authorList>
            <person name="Klenk H.-P."/>
        </authorList>
    </citation>
    <scope>NUCLEOTIDE SEQUENCE [LARGE SCALE GENOMIC DNA]</scope>
    <source>
        <strain evidence="3 4">DSM 26487</strain>
    </source>
</reference>
<evidence type="ECO:0000313" key="3">
    <source>
        <dbReference type="EMBL" id="NYI77914.1"/>
    </source>
</evidence>
<feature type="domain" description="Pyrrolo-quinoline quinone repeat" evidence="2">
    <location>
        <begin position="113"/>
        <end position="354"/>
    </location>
</feature>
<gene>
    <name evidence="3" type="ORF">BJ988_002562</name>
</gene>
<evidence type="ECO:0000256" key="1">
    <source>
        <dbReference type="SAM" id="MobiDB-lite"/>
    </source>
</evidence>
<dbReference type="Gene3D" id="2.130.10.10">
    <property type="entry name" value="YVTN repeat-like/Quinoprotein amine dehydrogenase"/>
    <property type="match status" value="2"/>
</dbReference>
<accession>A0A7Z0ISC2</accession>
<evidence type="ECO:0000313" key="4">
    <source>
        <dbReference type="Proteomes" id="UP000564496"/>
    </source>
</evidence>
<dbReference type="Pfam" id="PF13360">
    <property type="entry name" value="PQQ_2"/>
    <property type="match status" value="1"/>
</dbReference>
<protein>
    <recommendedName>
        <fullName evidence="2">Pyrrolo-quinoline quinone repeat domain-containing protein</fullName>
    </recommendedName>
</protein>
<evidence type="ECO:0000259" key="2">
    <source>
        <dbReference type="Pfam" id="PF13360"/>
    </source>
</evidence>
<dbReference type="AlphaFoldDB" id="A0A7Z0ISC2"/>
<dbReference type="InterPro" id="IPR002372">
    <property type="entry name" value="PQQ_rpt_dom"/>
</dbReference>
<dbReference type="RefSeq" id="WP_179658341.1">
    <property type="nucleotide sequence ID" value="NZ_JACBZR010000001.1"/>
</dbReference>
<comment type="caution">
    <text evidence="3">The sequence shown here is derived from an EMBL/GenBank/DDBJ whole genome shotgun (WGS) entry which is preliminary data.</text>
</comment>
<feature type="region of interest" description="Disordered" evidence="1">
    <location>
        <begin position="25"/>
        <end position="47"/>
    </location>
</feature>
<organism evidence="3 4">
    <name type="scientific">Nocardioides panzhihuensis</name>
    <dbReference type="NCBI Taxonomy" id="860243"/>
    <lineage>
        <taxon>Bacteria</taxon>
        <taxon>Bacillati</taxon>
        <taxon>Actinomycetota</taxon>
        <taxon>Actinomycetes</taxon>
        <taxon>Propionibacteriales</taxon>
        <taxon>Nocardioidaceae</taxon>
        <taxon>Nocardioides</taxon>
    </lineage>
</organism>
<dbReference type="PROSITE" id="PS51257">
    <property type="entry name" value="PROKAR_LIPOPROTEIN"/>
    <property type="match status" value="1"/>
</dbReference>
<proteinExistence type="predicted"/>
<dbReference type="SUPFAM" id="SSF50998">
    <property type="entry name" value="Quinoprotein alcohol dehydrogenase-like"/>
    <property type="match status" value="1"/>
</dbReference>
<keyword evidence="4" id="KW-1185">Reference proteome</keyword>
<dbReference type="InterPro" id="IPR015943">
    <property type="entry name" value="WD40/YVTN_repeat-like_dom_sf"/>
</dbReference>
<name>A0A7Z0ISC2_9ACTN</name>
<sequence>MKSQQAFLATVVVVSTLLVGCGETDGSGSVAEKWSRSGGPESEFPSAGSWTATDDLWIYANIDSSRIEAVRLADGKEAWHLPLEENVCEISPVNDAGLVAVRDHPSGMHGCDRVTVVDTADGDALWSATFKSIGGRSEGGGMVGLTEETVSATTECAVERWDATTGDPLEPLRARQGAGELGAFGCRVATTGPTALVPESDGISGFDVDTGKRLWTASGDRPHVGAVYAADPIVADVWIEGAQGIRTVDSRTGQMGKVVGRSVDAPAATPTLGLAEVVGDRIVGAYDDELSGSDAAADGAVRAWDLSSGTEEWSRASEAGDTFLGADEKGVYVGRDTRSGDGYRLIRRDLDDGSDDVLGAIGVGPATVTRVGDLLLVASADAASEDGETTAYVLPSPGS</sequence>
<dbReference type="InterPro" id="IPR011047">
    <property type="entry name" value="Quinoprotein_ADH-like_sf"/>
</dbReference>
<dbReference type="Proteomes" id="UP000564496">
    <property type="component" value="Unassembled WGS sequence"/>
</dbReference>